<dbReference type="InterPro" id="IPR012337">
    <property type="entry name" value="RNaseH-like_sf"/>
</dbReference>
<dbReference type="PROSITE" id="PS50994">
    <property type="entry name" value="INTEGRASE"/>
    <property type="match status" value="1"/>
</dbReference>
<reference evidence="2 3" key="1">
    <citation type="journal article" date="2021" name="Commun. Biol.">
        <title>The genome of Shorea leprosula (Dipterocarpaceae) highlights the ecological relevance of drought in aseasonal tropical rainforests.</title>
        <authorList>
            <person name="Ng K.K.S."/>
            <person name="Kobayashi M.J."/>
            <person name="Fawcett J.A."/>
            <person name="Hatakeyama M."/>
            <person name="Paape T."/>
            <person name="Ng C.H."/>
            <person name="Ang C.C."/>
            <person name="Tnah L.H."/>
            <person name="Lee C.T."/>
            <person name="Nishiyama T."/>
            <person name="Sese J."/>
            <person name="O'Brien M.J."/>
            <person name="Copetti D."/>
            <person name="Mohd Noor M.I."/>
            <person name="Ong R.C."/>
            <person name="Putra M."/>
            <person name="Sireger I.Z."/>
            <person name="Indrioko S."/>
            <person name="Kosugi Y."/>
            <person name="Izuno A."/>
            <person name="Isagi Y."/>
            <person name="Lee S.L."/>
            <person name="Shimizu K.K."/>
        </authorList>
    </citation>
    <scope>NUCLEOTIDE SEQUENCE [LARGE SCALE GENOMIC DNA]</scope>
    <source>
        <strain evidence="2">214</strain>
    </source>
</reference>
<dbReference type="AlphaFoldDB" id="A0AAV5KI70"/>
<dbReference type="EMBL" id="BPVZ01000065">
    <property type="protein sequence ID" value="GKV24303.1"/>
    <property type="molecule type" value="Genomic_DNA"/>
</dbReference>
<dbReference type="Proteomes" id="UP001054252">
    <property type="component" value="Unassembled WGS sequence"/>
</dbReference>
<feature type="domain" description="Integrase catalytic" evidence="1">
    <location>
        <begin position="107"/>
        <end position="266"/>
    </location>
</feature>
<dbReference type="SUPFAM" id="SSF53098">
    <property type="entry name" value="Ribonuclease H-like"/>
    <property type="match status" value="1"/>
</dbReference>
<dbReference type="Gene3D" id="3.30.420.10">
    <property type="entry name" value="Ribonuclease H-like superfamily/Ribonuclease H"/>
    <property type="match status" value="1"/>
</dbReference>
<keyword evidence="3" id="KW-1185">Reference proteome</keyword>
<accession>A0AAV5KI70</accession>
<name>A0AAV5KI70_9ROSI</name>
<protein>
    <recommendedName>
        <fullName evidence="1">Integrase catalytic domain-containing protein</fullName>
    </recommendedName>
</protein>
<evidence type="ECO:0000313" key="2">
    <source>
        <dbReference type="EMBL" id="GKV24303.1"/>
    </source>
</evidence>
<dbReference type="Pfam" id="PF00665">
    <property type="entry name" value="rve"/>
    <property type="match status" value="1"/>
</dbReference>
<dbReference type="GO" id="GO:0003676">
    <property type="term" value="F:nucleic acid binding"/>
    <property type="evidence" value="ECO:0007669"/>
    <property type="project" value="InterPro"/>
</dbReference>
<dbReference type="PANTHER" id="PTHR48475:SF2">
    <property type="entry name" value="RIBONUCLEASE H"/>
    <property type="match status" value="1"/>
</dbReference>
<comment type="caution">
    <text evidence="2">The sequence shown here is derived from an EMBL/GenBank/DDBJ whole genome shotgun (WGS) entry which is preliminary data.</text>
</comment>
<organism evidence="2 3">
    <name type="scientific">Rubroshorea leprosula</name>
    <dbReference type="NCBI Taxonomy" id="152421"/>
    <lineage>
        <taxon>Eukaryota</taxon>
        <taxon>Viridiplantae</taxon>
        <taxon>Streptophyta</taxon>
        <taxon>Embryophyta</taxon>
        <taxon>Tracheophyta</taxon>
        <taxon>Spermatophyta</taxon>
        <taxon>Magnoliopsida</taxon>
        <taxon>eudicotyledons</taxon>
        <taxon>Gunneridae</taxon>
        <taxon>Pentapetalae</taxon>
        <taxon>rosids</taxon>
        <taxon>malvids</taxon>
        <taxon>Malvales</taxon>
        <taxon>Dipterocarpaceae</taxon>
        <taxon>Rubroshorea</taxon>
    </lineage>
</organism>
<evidence type="ECO:0000313" key="3">
    <source>
        <dbReference type="Proteomes" id="UP001054252"/>
    </source>
</evidence>
<proteinExistence type="predicted"/>
<dbReference type="InterPro" id="IPR001584">
    <property type="entry name" value="Integrase_cat-core"/>
</dbReference>
<gene>
    <name evidence="2" type="ORF">SLEP1_g33930</name>
</gene>
<evidence type="ECO:0000259" key="1">
    <source>
        <dbReference type="PROSITE" id="PS50994"/>
    </source>
</evidence>
<dbReference type="GO" id="GO:0015074">
    <property type="term" value="P:DNA integration"/>
    <property type="evidence" value="ECO:0007669"/>
    <property type="project" value="InterPro"/>
</dbReference>
<dbReference type="InterPro" id="IPR036397">
    <property type="entry name" value="RNaseH_sf"/>
</dbReference>
<dbReference type="PANTHER" id="PTHR48475">
    <property type="entry name" value="RIBONUCLEASE H"/>
    <property type="match status" value="1"/>
</dbReference>
<sequence length="457" mass="51931">MMEISTDPSTASWTDPIISFLRDGTVLADKQEEMRLRKKASRYTLVNEILYKRSFSLPLLRCLNPYEAEYALREVHEDATQFVQRCQQCQFFAHLIHQPAKELTNLVAPWPFAQWGLDLLGPFMKGVRGVTHLIVGVDYFTKWVKARPLSNLTSKKVEDFIFSSIIYRYGILNQIVADNGTQFNCSSFRDFCSSYGIKLQFTLVYHPESNGMVESVNKVILEGIKPMLELHKAKWANELNNIIWAYRTTSRIATCETPYHLAFGTEAVIPIEIGVPSFRVTHFDEERNGQLLRENLDLLDEVVEVAHPQLAEVALLLQEELVALRQRKLDELQEAGLQPSLLGSQLQHLALLPLPPLPQAQHQRLEESSASLSVTLPPQLNQRLEVSRKTLIVLLHPFFLFAEGDRHYVHFGILSFHLLSTIGECQDCSRQSIEVDDALKGAGVEQVANMLLHSVVN</sequence>